<evidence type="ECO:0000313" key="6">
    <source>
        <dbReference type="Proteomes" id="UP000321379"/>
    </source>
</evidence>
<reference evidence="5 6" key="1">
    <citation type="submission" date="2019-08" db="EMBL/GenBank/DDBJ databases">
        <title>Bacterial whole genome sequence for Glaciihabitans sp. CHu50b-6-2.</title>
        <authorList>
            <person name="Jin L."/>
        </authorList>
    </citation>
    <scope>NUCLEOTIDE SEQUENCE [LARGE SCALE GENOMIC DNA]</scope>
    <source>
        <strain evidence="5 6">CHu50b-6-2</strain>
    </source>
</reference>
<dbReference type="AlphaFoldDB" id="A0A5C8UWU8"/>
<dbReference type="PANTHER" id="PTHR30146:SF153">
    <property type="entry name" value="LACTOSE OPERON REPRESSOR"/>
    <property type="match status" value="1"/>
</dbReference>
<sequence length="340" mass="36501">MSLQKVSPGRATLAEIARDASVSMSTVSKVLNGRAGVSDAVRERIEGLLHSAGYSRRGTAYEQGKLIELVFDNIDSEWSLQIIRGVERVARENGLSVILTESGGHLSLSPDWIDGILRRQPVGVILLFSNLSIDHKRQLATRNIPFVVLDPAGDPDPDVASVGSANWAGGLAATRHLVELGHRRIAMVSGPLAMLCSRARLSGYRAALEEAGIPIDPTLVDAGEFHYEDGVAAGTRLLSRADRPTAIFAGNDLQAFGVYEAARMLGLVVPDDVSVVGYDDVPSASWMGPKLTTVHQPLIEMAEQATRLVLALRDDPHRKLVRIDLATSLVVRASTAPPRG</sequence>
<evidence type="ECO:0000259" key="4">
    <source>
        <dbReference type="PROSITE" id="PS50932"/>
    </source>
</evidence>
<dbReference type="InterPro" id="IPR046335">
    <property type="entry name" value="LacI/GalR-like_sensor"/>
</dbReference>
<dbReference type="GO" id="GO:0000976">
    <property type="term" value="F:transcription cis-regulatory region binding"/>
    <property type="evidence" value="ECO:0007669"/>
    <property type="project" value="TreeGrafter"/>
</dbReference>
<keyword evidence="6" id="KW-1185">Reference proteome</keyword>
<dbReference type="PROSITE" id="PS00356">
    <property type="entry name" value="HTH_LACI_1"/>
    <property type="match status" value="1"/>
</dbReference>
<dbReference type="CDD" id="cd01392">
    <property type="entry name" value="HTH_LacI"/>
    <property type="match status" value="1"/>
</dbReference>
<dbReference type="SUPFAM" id="SSF53822">
    <property type="entry name" value="Periplasmic binding protein-like I"/>
    <property type="match status" value="1"/>
</dbReference>
<dbReference type="Pfam" id="PF00356">
    <property type="entry name" value="LacI"/>
    <property type="match status" value="1"/>
</dbReference>
<dbReference type="InterPro" id="IPR010982">
    <property type="entry name" value="Lambda_DNA-bd_dom_sf"/>
</dbReference>
<name>A0A5C8UWU8_9MICO</name>
<protein>
    <submittedName>
        <fullName evidence="5">LacI family transcriptional regulator</fullName>
    </submittedName>
</protein>
<dbReference type="EMBL" id="VRMG01000003">
    <property type="protein sequence ID" value="TXN32533.1"/>
    <property type="molecule type" value="Genomic_DNA"/>
</dbReference>
<dbReference type="CDD" id="cd06296">
    <property type="entry name" value="PBP1_CatR-like"/>
    <property type="match status" value="1"/>
</dbReference>
<dbReference type="InterPro" id="IPR000843">
    <property type="entry name" value="HTH_LacI"/>
</dbReference>
<dbReference type="Gene3D" id="3.40.50.2300">
    <property type="match status" value="2"/>
</dbReference>
<evidence type="ECO:0000256" key="3">
    <source>
        <dbReference type="ARBA" id="ARBA00023163"/>
    </source>
</evidence>
<dbReference type="InterPro" id="IPR028082">
    <property type="entry name" value="Peripla_BP_I"/>
</dbReference>
<dbReference type="GO" id="GO:0003700">
    <property type="term" value="F:DNA-binding transcription factor activity"/>
    <property type="evidence" value="ECO:0007669"/>
    <property type="project" value="TreeGrafter"/>
</dbReference>
<dbReference type="Gene3D" id="1.10.260.40">
    <property type="entry name" value="lambda repressor-like DNA-binding domains"/>
    <property type="match status" value="1"/>
</dbReference>
<proteinExistence type="predicted"/>
<feature type="domain" description="HTH lacI-type" evidence="4">
    <location>
        <begin position="11"/>
        <end position="46"/>
    </location>
</feature>
<dbReference type="SMART" id="SM00354">
    <property type="entry name" value="HTH_LACI"/>
    <property type="match status" value="1"/>
</dbReference>
<dbReference type="Proteomes" id="UP000321379">
    <property type="component" value="Unassembled WGS sequence"/>
</dbReference>
<dbReference type="Pfam" id="PF13377">
    <property type="entry name" value="Peripla_BP_3"/>
    <property type="match status" value="1"/>
</dbReference>
<keyword evidence="2" id="KW-0238">DNA-binding</keyword>
<organism evidence="5 6">
    <name type="scientific">Lacisediminihabitans profunda</name>
    <dbReference type="NCBI Taxonomy" id="2594790"/>
    <lineage>
        <taxon>Bacteria</taxon>
        <taxon>Bacillati</taxon>
        <taxon>Actinomycetota</taxon>
        <taxon>Actinomycetes</taxon>
        <taxon>Micrococcales</taxon>
        <taxon>Microbacteriaceae</taxon>
        <taxon>Lacisediminihabitans</taxon>
    </lineage>
</organism>
<comment type="caution">
    <text evidence="5">The sequence shown here is derived from an EMBL/GenBank/DDBJ whole genome shotgun (WGS) entry which is preliminary data.</text>
</comment>
<gene>
    <name evidence="5" type="ORF">FVP33_02250</name>
</gene>
<dbReference type="PROSITE" id="PS50932">
    <property type="entry name" value="HTH_LACI_2"/>
    <property type="match status" value="1"/>
</dbReference>
<evidence type="ECO:0000256" key="1">
    <source>
        <dbReference type="ARBA" id="ARBA00023015"/>
    </source>
</evidence>
<keyword evidence="3" id="KW-0804">Transcription</keyword>
<dbReference type="PANTHER" id="PTHR30146">
    <property type="entry name" value="LACI-RELATED TRANSCRIPTIONAL REPRESSOR"/>
    <property type="match status" value="1"/>
</dbReference>
<keyword evidence="1" id="KW-0805">Transcription regulation</keyword>
<evidence type="ECO:0000313" key="5">
    <source>
        <dbReference type="EMBL" id="TXN32533.1"/>
    </source>
</evidence>
<evidence type="ECO:0000256" key="2">
    <source>
        <dbReference type="ARBA" id="ARBA00023125"/>
    </source>
</evidence>
<accession>A0A5C8UWU8</accession>
<dbReference type="SUPFAM" id="SSF47413">
    <property type="entry name" value="lambda repressor-like DNA-binding domains"/>
    <property type="match status" value="1"/>
</dbReference>